<dbReference type="InterPro" id="IPR043476">
    <property type="entry name" value="Yro2-like_7TM"/>
</dbReference>
<feature type="transmembrane region" description="Helical" evidence="6">
    <location>
        <begin position="130"/>
        <end position="150"/>
    </location>
</feature>
<evidence type="ECO:0000256" key="2">
    <source>
        <dbReference type="ARBA" id="ARBA00008130"/>
    </source>
</evidence>
<dbReference type="GO" id="GO:0005783">
    <property type="term" value="C:endoplasmic reticulum"/>
    <property type="evidence" value="ECO:0007669"/>
    <property type="project" value="TreeGrafter"/>
</dbReference>
<dbReference type="Gene3D" id="1.20.1070.10">
    <property type="entry name" value="Rhodopsin 7-helix transmembrane proteins"/>
    <property type="match status" value="1"/>
</dbReference>
<feature type="transmembrane region" description="Helical" evidence="6">
    <location>
        <begin position="58"/>
        <end position="76"/>
    </location>
</feature>
<dbReference type="SMART" id="SM01021">
    <property type="entry name" value="Bac_rhodopsin"/>
    <property type="match status" value="1"/>
</dbReference>
<feature type="transmembrane region" description="Helical" evidence="6">
    <location>
        <begin position="190"/>
        <end position="211"/>
    </location>
</feature>
<name>R8BLA2_PHAM7</name>
<keyword evidence="3 6" id="KW-0812">Transmembrane</keyword>
<proteinExistence type="inferred from homology"/>
<reference evidence="8" key="1">
    <citation type="journal article" date="2013" name="Genome Announc.">
        <title>Draft genome sequence of the ascomycete Phaeoacremonium aleophilum strain UCR-PA7, a causal agent of the esca disease complex in grapevines.</title>
        <authorList>
            <person name="Blanco-Ulate B."/>
            <person name="Rolshausen P."/>
            <person name="Cantu D."/>
        </authorList>
    </citation>
    <scope>NUCLEOTIDE SEQUENCE [LARGE SCALE GENOMIC DNA]</scope>
    <source>
        <strain evidence="8">UCR-PA7</strain>
    </source>
</reference>
<evidence type="ECO:0000256" key="1">
    <source>
        <dbReference type="ARBA" id="ARBA00004141"/>
    </source>
</evidence>
<dbReference type="PANTHER" id="PTHR28286">
    <property type="match status" value="1"/>
</dbReference>
<dbReference type="RefSeq" id="XP_007915148.1">
    <property type="nucleotide sequence ID" value="XM_007916957.1"/>
</dbReference>
<evidence type="ECO:0000256" key="6">
    <source>
        <dbReference type="SAM" id="Phobius"/>
    </source>
</evidence>
<dbReference type="HOGENOM" id="CLU_054785_2_0_1"/>
<dbReference type="CDD" id="cd15239">
    <property type="entry name" value="7tm_YRO2_fungal-like"/>
    <property type="match status" value="1"/>
</dbReference>
<keyword evidence="4 6" id="KW-1133">Transmembrane helix</keyword>
<feature type="transmembrane region" description="Helical" evidence="6">
    <location>
        <begin position="156"/>
        <end position="174"/>
    </location>
</feature>
<comment type="subcellular location">
    <subcellularLocation>
        <location evidence="1">Membrane</location>
        <topology evidence="1">Multi-pass membrane protein</topology>
    </subcellularLocation>
</comment>
<dbReference type="InterPro" id="IPR001425">
    <property type="entry name" value="Arc/bac/fun_rhodopsins"/>
</dbReference>
<feature type="transmembrane region" description="Helical" evidence="6">
    <location>
        <begin position="223"/>
        <end position="244"/>
    </location>
</feature>
<organism evidence="7 8">
    <name type="scientific">Phaeoacremonium minimum (strain UCR-PA7)</name>
    <name type="common">Esca disease fungus</name>
    <name type="synonym">Togninia minima</name>
    <dbReference type="NCBI Taxonomy" id="1286976"/>
    <lineage>
        <taxon>Eukaryota</taxon>
        <taxon>Fungi</taxon>
        <taxon>Dikarya</taxon>
        <taxon>Ascomycota</taxon>
        <taxon>Pezizomycotina</taxon>
        <taxon>Sordariomycetes</taxon>
        <taxon>Sordariomycetidae</taxon>
        <taxon>Togniniales</taxon>
        <taxon>Togniniaceae</taxon>
        <taxon>Phaeoacremonium</taxon>
    </lineage>
</organism>
<evidence type="ECO:0000313" key="8">
    <source>
        <dbReference type="Proteomes" id="UP000014074"/>
    </source>
</evidence>
<dbReference type="Pfam" id="PF01036">
    <property type="entry name" value="Bac_rhodopsin"/>
    <property type="match status" value="1"/>
</dbReference>
<feature type="transmembrane region" description="Helical" evidence="6">
    <location>
        <begin position="105"/>
        <end position="123"/>
    </location>
</feature>
<dbReference type="GO" id="GO:0005886">
    <property type="term" value="C:plasma membrane"/>
    <property type="evidence" value="ECO:0007669"/>
    <property type="project" value="TreeGrafter"/>
</dbReference>
<dbReference type="SUPFAM" id="SSF81321">
    <property type="entry name" value="Family A G protein-coupled receptor-like"/>
    <property type="match status" value="1"/>
</dbReference>
<sequence length="284" mass="31769">MAIVLRGNDALNINPLPAADKILSLNGSDWLWAVTAVYIVAFIGLLSVCFAAPESKRAFHYLFTVTLLVGAVTYYAQAANLGWTVIQEADQLGHGETRQIFYAKYINWTVSFPSIALALGLISGISWTTIICNIAITWLWILTYLAAAFTATDYKWGFFAFGTLSWVILAMSTMNESREEAVRRGIGRDYVILASWPNLLWLLYPIAFGLSDGGNRIGVTGSFIFFGILDILMVPVFCFVFVYVSSRWDWSKLNIDFSEYRGSGQYRHTFEKERPIAANTAIVD</sequence>
<accession>R8BLA2</accession>
<dbReference type="PRINTS" id="PR00251">
    <property type="entry name" value="BACTRLOPSIN"/>
</dbReference>
<keyword evidence="8" id="KW-1185">Reference proteome</keyword>
<evidence type="ECO:0000313" key="7">
    <source>
        <dbReference type="EMBL" id="EOO00134.1"/>
    </source>
</evidence>
<evidence type="ECO:0000256" key="5">
    <source>
        <dbReference type="ARBA" id="ARBA00023136"/>
    </source>
</evidence>
<comment type="similarity">
    <text evidence="2">Belongs to the archaeal/bacterial/fungal opsin family.</text>
</comment>
<gene>
    <name evidence="7" type="ORF">UCRPA7_4396</name>
</gene>
<dbReference type="PANTHER" id="PTHR28286:SF1">
    <property type="entry name" value="30 KDA HEAT SHOCK PROTEIN-RELATED"/>
    <property type="match status" value="1"/>
</dbReference>
<dbReference type="eggNOG" id="ENOG502QQVQ">
    <property type="taxonomic scope" value="Eukaryota"/>
</dbReference>
<dbReference type="AlphaFoldDB" id="R8BLA2"/>
<feature type="transmembrane region" description="Helical" evidence="6">
    <location>
        <begin position="30"/>
        <end position="51"/>
    </location>
</feature>
<evidence type="ECO:0000256" key="3">
    <source>
        <dbReference type="ARBA" id="ARBA00022692"/>
    </source>
</evidence>
<dbReference type="Proteomes" id="UP000014074">
    <property type="component" value="Unassembled WGS sequence"/>
</dbReference>
<dbReference type="KEGG" id="tmn:UCRPA7_4396"/>
<dbReference type="GeneID" id="19324843"/>
<protein>
    <submittedName>
        <fullName evidence="7">Putative opsin related protein</fullName>
    </submittedName>
</protein>
<keyword evidence="5 6" id="KW-0472">Membrane</keyword>
<dbReference type="EMBL" id="KB933107">
    <property type="protein sequence ID" value="EOO00134.1"/>
    <property type="molecule type" value="Genomic_DNA"/>
</dbReference>
<evidence type="ECO:0000256" key="4">
    <source>
        <dbReference type="ARBA" id="ARBA00022989"/>
    </source>
</evidence>
<dbReference type="OrthoDB" id="536545at2759"/>